<dbReference type="STRING" id="1231336.L248_1493"/>
<name>U4TLE2_9LACO</name>
<reference evidence="2" key="1">
    <citation type="journal article" date="2013" name="Genome Announc.">
        <title>Whole-Genome Sequencing of Lactobacillus shenzhenensis Strain LY-73T.</title>
        <authorList>
            <person name="Lin Z."/>
            <person name="Liu Z."/>
            <person name="Yang R."/>
            <person name="Zou Y."/>
            <person name="Wan D."/>
            <person name="Chen J."/>
            <person name="Guo M."/>
            <person name="Zhao J."/>
            <person name="Fang C."/>
            <person name="Yang R."/>
            <person name="Liu F."/>
        </authorList>
    </citation>
    <scope>NUCLEOTIDE SEQUENCE [LARGE SCALE GENOMIC DNA]</scope>
    <source>
        <strain evidence="2">LY-73</strain>
    </source>
</reference>
<accession>U4TLE2</accession>
<dbReference type="Proteomes" id="UP000030647">
    <property type="component" value="Unassembled WGS sequence"/>
</dbReference>
<protein>
    <recommendedName>
        <fullName evidence="3">DUF4828 domain-containing protein</fullName>
    </recommendedName>
</protein>
<evidence type="ECO:0000313" key="1">
    <source>
        <dbReference type="EMBL" id="ERL64215.1"/>
    </source>
</evidence>
<proteinExistence type="predicted"/>
<dbReference type="Pfam" id="PF16110">
    <property type="entry name" value="DUF4828"/>
    <property type="match status" value="1"/>
</dbReference>
<organism evidence="1 2">
    <name type="scientific">Schleiferilactobacillus shenzhenensis LY-73</name>
    <dbReference type="NCBI Taxonomy" id="1231336"/>
    <lineage>
        <taxon>Bacteria</taxon>
        <taxon>Bacillati</taxon>
        <taxon>Bacillota</taxon>
        <taxon>Bacilli</taxon>
        <taxon>Lactobacillales</taxon>
        <taxon>Lactobacillaceae</taxon>
        <taxon>Schleiferilactobacillus</taxon>
    </lineage>
</organism>
<dbReference type="AlphaFoldDB" id="U4TLE2"/>
<evidence type="ECO:0008006" key="3">
    <source>
        <dbReference type="Google" id="ProtNLM"/>
    </source>
</evidence>
<dbReference type="EMBL" id="KI271602">
    <property type="protein sequence ID" value="ERL64215.1"/>
    <property type="molecule type" value="Genomic_DNA"/>
</dbReference>
<dbReference type="HOGENOM" id="CLU_164577_0_0_9"/>
<dbReference type="eggNOG" id="ENOG5033ARR">
    <property type="taxonomic scope" value="Bacteria"/>
</dbReference>
<gene>
    <name evidence="1" type="ORF">L248_1493</name>
</gene>
<sequence>MTNIKSLVRHIVPKTQKVKAPAPDFSQRFVGTWAFLDTKTHHDHLLQISPDLVIQIDGQVLPGHITGLDGNTLTFVDHFGYQLVVHTNEHGPVSIYDESSNLDYPITAARPPEQTPSA</sequence>
<dbReference type="InterPro" id="IPR032254">
    <property type="entry name" value="DUF4828"/>
</dbReference>
<evidence type="ECO:0000313" key="2">
    <source>
        <dbReference type="Proteomes" id="UP000030647"/>
    </source>
</evidence>
<keyword evidence="2" id="KW-1185">Reference proteome</keyword>